<gene>
    <name evidence="1" type="ORF">J0A67_06885</name>
</gene>
<keyword evidence="2" id="KW-1185">Reference proteome</keyword>
<comment type="caution">
    <text evidence="1">The sequence shown here is derived from an EMBL/GenBank/DDBJ whole genome shotgun (WGS) entry which is preliminary data.</text>
</comment>
<dbReference type="RefSeq" id="WP_206568523.1">
    <property type="nucleotide sequence ID" value="NZ_JAFKCW010000001.1"/>
</dbReference>
<proteinExistence type="predicted"/>
<evidence type="ECO:0000313" key="1">
    <source>
        <dbReference type="EMBL" id="MBN7800578.1"/>
    </source>
</evidence>
<name>A0ABS3BMM7_9BACT</name>
<reference evidence="1 2" key="1">
    <citation type="submission" date="2021-03" db="EMBL/GenBank/DDBJ databases">
        <title>novel species isolated from a fishpond in China.</title>
        <authorList>
            <person name="Lu H."/>
            <person name="Cai Z."/>
        </authorList>
    </citation>
    <scope>NUCLEOTIDE SEQUENCE [LARGE SCALE GENOMIC DNA]</scope>
    <source>
        <strain evidence="1 2">JCM 31546</strain>
    </source>
</reference>
<dbReference type="EMBL" id="JAFKCW010000001">
    <property type="protein sequence ID" value="MBN7800578.1"/>
    <property type="molecule type" value="Genomic_DNA"/>
</dbReference>
<accession>A0ABS3BMM7</accession>
<dbReference type="Proteomes" id="UP000664698">
    <property type="component" value="Unassembled WGS sequence"/>
</dbReference>
<protein>
    <submittedName>
        <fullName evidence="1">Uncharacterized protein</fullName>
    </submittedName>
</protein>
<sequence length="340" mass="39447">MKNKKMAKGHTLKLNSYSIILRRYNEKREKKSEVTFSEFFESFRESTDKKVTQNTLFNRFYKFYLESFNSEFVKDKDGTKAYTPGDTIEKNTANFIIDGIFEGGLTGIEQSVQDQKRKKLKSKISKDDVAALPFYFLFWLPSDVNYGIIMIQSYGNSTINSLVKDHLKKVFKKKGFTFDEQMCISNKDREEFLEHSVVHELSFLSTFESKNTGGEFSAYLGKAESFQVEVRIKNLHENTNKYFKGIKDIKKGLTDFIKLSIDGAKKIKESDPKAFYKGDNSRSHAVITDHKNFIPSLVLGEELKENGKQTPDLDSMRIYCKNYLKILQKENNYTSQFLIK</sequence>
<evidence type="ECO:0000313" key="2">
    <source>
        <dbReference type="Proteomes" id="UP000664698"/>
    </source>
</evidence>
<organism evidence="1 2">
    <name type="scientific">Algoriphagus aestuariicola</name>
    <dbReference type="NCBI Taxonomy" id="1852016"/>
    <lineage>
        <taxon>Bacteria</taxon>
        <taxon>Pseudomonadati</taxon>
        <taxon>Bacteroidota</taxon>
        <taxon>Cytophagia</taxon>
        <taxon>Cytophagales</taxon>
        <taxon>Cyclobacteriaceae</taxon>
        <taxon>Algoriphagus</taxon>
    </lineage>
</organism>